<organism evidence="2 3">
    <name type="scientific">Elysia marginata</name>
    <dbReference type="NCBI Taxonomy" id="1093978"/>
    <lineage>
        <taxon>Eukaryota</taxon>
        <taxon>Metazoa</taxon>
        <taxon>Spiralia</taxon>
        <taxon>Lophotrochozoa</taxon>
        <taxon>Mollusca</taxon>
        <taxon>Gastropoda</taxon>
        <taxon>Heterobranchia</taxon>
        <taxon>Euthyneura</taxon>
        <taxon>Panpulmonata</taxon>
        <taxon>Sacoglossa</taxon>
        <taxon>Placobranchoidea</taxon>
        <taxon>Plakobranchidae</taxon>
        <taxon>Elysia</taxon>
    </lineage>
</organism>
<reference evidence="2 3" key="1">
    <citation type="journal article" date="2021" name="Elife">
        <title>Chloroplast acquisition without the gene transfer in kleptoplastic sea slugs, Plakobranchus ocellatus.</title>
        <authorList>
            <person name="Maeda T."/>
            <person name="Takahashi S."/>
            <person name="Yoshida T."/>
            <person name="Shimamura S."/>
            <person name="Takaki Y."/>
            <person name="Nagai Y."/>
            <person name="Toyoda A."/>
            <person name="Suzuki Y."/>
            <person name="Arimoto A."/>
            <person name="Ishii H."/>
            <person name="Satoh N."/>
            <person name="Nishiyama T."/>
            <person name="Hasebe M."/>
            <person name="Maruyama T."/>
            <person name="Minagawa J."/>
            <person name="Obokata J."/>
            <person name="Shigenobu S."/>
        </authorList>
    </citation>
    <scope>NUCLEOTIDE SEQUENCE [LARGE SCALE GENOMIC DNA]</scope>
</reference>
<comment type="caution">
    <text evidence="2">The sequence shown here is derived from an EMBL/GenBank/DDBJ whole genome shotgun (WGS) entry which is preliminary data.</text>
</comment>
<evidence type="ECO:0000256" key="1">
    <source>
        <dbReference type="SAM" id="MobiDB-lite"/>
    </source>
</evidence>
<dbReference type="Proteomes" id="UP000762676">
    <property type="component" value="Unassembled WGS sequence"/>
</dbReference>
<keyword evidence="3" id="KW-1185">Reference proteome</keyword>
<gene>
    <name evidence="2" type="ORF">ElyMa_001361700</name>
</gene>
<evidence type="ECO:0000313" key="3">
    <source>
        <dbReference type="Proteomes" id="UP000762676"/>
    </source>
</evidence>
<dbReference type="EMBL" id="BMAT01002699">
    <property type="protein sequence ID" value="GFS12036.1"/>
    <property type="molecule type" value="Genomic_DNA"/>
</dbReference>
<dbReference type="AlphaFoldDB" id="A0AAV4IU31"/>
<sequence length="162" mass="18873">MAQNHSGSSSSSNNNNKNSNNRYKYSSGWSQSKSRSQSYQLYMRPMYINALVDVIFHYRWDKVIFYYDSDEGLIRLQQLFQATNKYEKILITIDTKRISTVENGYLELRGLHLLDPEADHRVLLDVRIDKAEQIIGLVVSPECRVWRVNCLSACWSSKIITL</sequence>
<dbReference type="SUPFAM" id="SSF53822">
    <property type="entry name" value="Periplasmic binding protein-like I"/>
    <property type="match status" value="1"/>
</dbReference>
<feature type="region of interest" description="Disordered" evidence="1">
    <location>
        <begin position="1"/>
        <end position="30"/>
    </location>
</feature>
<keyword evidence="2" id="KW-0675">Receptor</keyword>
<proteinExistence type="predicted"/>
<accession>A0AAV4IU31</accession>
<name>A0AAV4IU31_9GAST</name>
<protein>
    <submittedName>
        <fullName evidence="2">Glutamate receptor</fullName>
    </submittedName>
</protein>
<dbReference type="InterPro" id="IPR028082">
    <property type="entry name" value="Peripla_BP_I"/>
</dbReference>
<evidence type="ECO:0000313" key="2">
    <source>
        <dbReference type="EMBL" id="GFS12036.1"/>
    </source>
</evidence>
<dbReference type="Gene3D" id="3.40.50.2300">
    <property type="match status" value="1"/>
</dbReference>